<evidence type="ECO:0000313" key="1">
    <source>
        <dbReference type="EMBL" id="WVZ20122.1"/>
    </source>
</evidence>
<protein>
    <submittedName>
        <fullName evidence="1">Uncharacterized protein</fullName>
    </submittedName>
</protein>
<keyword evidence="2" id="KW-1185">Reference proteome</keyword>
<organism evidence="1 2">
    <name type="scientific">Vigna mungo</name>
    <name type="common">Black gram</name>
    <name type="synonym">Phaseolus mungo</name>
    <dbReference type="NCBI Taxonomy" id="3915"/>
    <lineage>
        <taxon>Eukaryota</taxon>
        <taxon>Viridiplantae</taxon>
        <taxon>Streptophyta</taxon>
        <taxon>Embryophyta</taxon>
        <taxon>Tracheophyta</taxon>
        <taxon>Spermatophyta</taxon>
        <taxon>Magnoliopsida</taxon>
        <taxon>eudicotyledons</taxon>
        <taxon>Gunneridae</taxon>
        <taxon>Pentapetalae</taxon>
        <taxon>rosids</taxon>
        <taxon>fabids</taxon>
        <taxon>Fabales</taxon>
        <taxon>Fabaceae</taxon>
        <taxon>Papilionoideae</taxon>
        <taxon>50 kb inversion clade</taxon>
        <taxon>NPAAA clade</taxon>
        <taxon>indigoferoid/millettioid clade</taxon>
        <taxon>Phaseoleae</taxon>
        <taxon>Vigna</taxon>
    </lineage>
</organism>
<gene>
    <name evidence="1" type="ORF">V8G54_007444</name>
</gene>
<name>A0AAQ3P3Z9_VIGMU</name>
<sequence>MDINSVFTPKQETIVSVITGQAESSELQNPFFSHEKCIFKTGNLLQLINRNDQRKSPEQISVENLKRNSDKLMKTLLEHASENINEPTKLGEEKRIGDKYKFGCRGWAKGGRKEEEIDIDAV</sequence>
<accession>A0AAQ3P3Z9</accession>
<dbReference type="Proteomes" id="UP001374535">
    <property type="component" value="Chromosome 2"/>
</dbReference>
<evidence type="ECO:0000313" key="2">
    <source>
        <dbReference type="Proteomes" id="UP001374535"/>
    </source>
</evidence>
<proteinExistence type="predicted"/>
<dbReference type="AlphaFoldDB" id="A0AAQ3P3Z9"/>
<dbReference type="EMBL" id="CP144699">
    <property type="protein sequence ID" value="WVZ20122.1"/>
    <property type="molecule type" value="Genomic_DNA"/>
</dbReference>
<reference evidence="1 2" key="1">
    <citation type="journal article" date="2023" name="Life. Sci Alliance">
        <title>Evolutionary insights into 3D genome organization and epigenetic landscape of Vigna mungo.</title>
        <authorList>
            <person name="Junaid A."/>
            <person name="Singh B."/>
            <person name="Bhatia S."/>
        </authorList>
    </citation>
    <scope>NUCLEOTIDE SEQUENCE [LARGE SCALE GENOMIC DNA]</scope>
    <source>
        <strain evidence="1">Urdbean</strain>
    </source>
</reference>